<keyword evidence="2" id="KW-1185">Reference proteome</keyword>
<sequence>MAANLDQILNETQRFVKDNPKVLNAAIMSKEIELNKHAKLITKVRGQYPSVNGVLGHVVQGFQPKWTEMATVQFRGKVSRDYHQKVNFGFTPAEILGSWIEQKYDEGKELKDKSISQHVLKTMLPEKIVADVDFLSMNGVFNPAKAYGDNPEFGYSMDGLNTTILKNITNTDNPYFKIPIDAFTDENAIDVLEEYESAIPIDYIKLVDKIHVSHKTYLKIKKSYRVKYGKDQDFTKTGYMMSPLLEKKLVKLTGLDDNIIVTTLKSNLCRFVDLIQNPATISDIQKQDYKIKVFGEFTLGYDYGVNELVIVGTSNGAVTERGLGNSELNELYYPREYTKVSIG</sequence>
<gene>
    <name evidence="1" type="ORF">T190115A13A_160028</name>
</gene>
<evidence type="ECO:0000313" key="2">
    <source>
        <dbReference type="Proteomes" id="UP001497602"/>
    </source>
</evidence>
<organism evidence="1 2">
    <name type="scientific">Tenacibaculum vairaonense</name>
    <dbReference type="NCBI Taxonomy" id="3137860"/>
    <lineage>
        <taxon>Bacteria</taxon>
        <taxon>Pseudomonadati</taxon>
        <taxon>Bacteroidota</taxon>
        <taxon>Flavobacteriia</taxon>
        <taxon>Flavobacteriales</taxon>
        <taxon>Flavobacteriaceae</taxon>
        <taxon>Tenacibaculum</taxon>
    </lineage>
</organism>
<evidence type="ECO:0008006" key="3">
    <source>
        <dbReference type="Google" id="ProtNLM"/>
    </source>
</evidence>
<proteinExistence type="predicted"/>
<dbReference type="RefSeq" id="WP_348737321.1">
    <property type="nucleotide sequence ID" value="NZ_CAXJRC010000007.1"/>
</dbReference>
<protein>
    <recommendedName>
        <fullName evidence="3">Major capsid protein</fullName>
    </recommendedName>
</protein>
<dbReference type="EMBL" id="CAXJRC010000007">
    <property type="protein sequence ID" value="CAL2105495.1"/>
    <property type="molecule type" value="Genomic_DNA"/>
</dbReference>
<reference evidence="1 2" key="1">
    <citation type="submission" date="2024-05" db="EMBL/GenBank/DDBJ databases">
        <authorList>
            <person name="Duchaud E."/>
        </authorList>
    </citation>
    <scope>NUCLEOTIDE SEQUENCE [LARGE SCALE GENOMIC DNA]</scope>
    <source>
        <strain evidence="1">Ena-SAMPLE-TAB-13-05-2024-13:56:06:370-140305</strain>
    </source>
</reference>
<name>A0ABP1FAA4_9FLAO</name>
<dbReference type="Proteomes" id="UP001497602">
    <property type="component" value="Unassembled WGS sequence"/>
</dbReference>
<comment type="caution">
    <text evidence="1">The sequence shown here is derived from an EMBL/GenBank/DDBJ whole genome shotgun (WGS) entry which is preliminary data.</text>
</comment>
<evidence type="ECO:0000313" key="1">
    <source>
        <dbReference type="EMBL" id="CAL2105495.1"/>
    </source>
</evidence>
<accession>A0ABP1FAA4</accession>